<reference evidence="1" key="1">
    <citation type="submission" date="2021-05" db="EMBL/GenBank/DDBJ databases">
        <authorList>
            <person name="Tigano A."/>
        </authorList>
    </citation>
    <scope>NUCLEOTIDE SEQUENCE</scope>
</reference>
<sequence length="117" mass="13375">MQESHKAANVNEMYHAIADEWELTVAYLVIVANNAANMLATTQTDNLANITYFAHTLNMATQQALKPTTVSQLLGRISTIANHELQEKQKLLQLPVQITENRYRWKSTQDMIEQFLE</sequence>
<dbReference type="Proteomes" id="UP000677803">
    <property type="component" value="Unassembled WGS sequence"/>
</dbReference>
<keyword evidence="2" id="KW-1185">Reference proteome</keyword>
<proteinExistence type="predicted"/>
<gene>
    <name evidence="1" type="ORF">MMEN_LOCUS11548</name>
</gene>
<dbReference type="AlphaFoldDB" id="A0A8S4B3L2"/>
<organism evidence="1 2">
    <name type="scientific">Menidia menidia</name>
    <name type="common">Atlantic silverside</name>
    <dbReference type="NCBI Taxonomy" id="238744"/>
    <lineage>
        <taxon>Eukaryota</taxon>
        <taxon>Metazoa</taxon>
        <taxon>Chordata</taxon>
        <taxon>Craniata</taxon>
        <taxon>Vertebrata</taxon>
        <taxon>Euteleostomi</taxon>
        <taxon>Actinopterygii</taxon>
        <taxon>Neopterygii</taxon>
        <taxon>Teleostei</taxon>
        <taxon>Neoteleostei</taxon>
        <taxon>Acanthomorphata</taxon>
        <taxon>Ovalentaria</taxon>
        <taxon>Atherinomorphae</taxon>
        <taxon>Atheriniformes</taxon>
        <taxon>Atherinopsidae</taxon>
        <taxon>Menidiinae</taxon>
        <taxon>Menidia</taxon>
    </lineage>
</organism>
<protein>
    <submittedName>
        <fullName evidence="1">(Atlantic silverside) hypothetical protein</fullName>
    </submittedName>
</protein>
<evidence type="ECO:0000313" key="2">
    <source>
        <dbReference type="Proteomes" id="UP000677803"/>
    </source>
</evidence>
<accession>A0A8S4B3L2</accession>
<name>A0A8S4B3L2_9TELE</name>
<comment type="caution">
    <text evidence="1">The sequence shown here is derived from an EMBL/GenBank/DDBJ whole genome shotgun (WGS) entry which is preliminary data.</text>
</comment>
<dbReference type="EMBL" id="CAJRST010012224">
    <property type="protein sequence ID" value="CAG5927866.1"/>
    <property type="molecule type" value="Genomic_DNA"/>
</dbReference>
<dbReference type="OrthoDB" id="109171at2759"/>
<evidence type="ECO:0000313" key="1">
    <source>
        <dbReference type="EMBL" id="CAG5927866.1"/>
    </source>
</evidence>